<feature type="region of interest" description="Disordered" evidence="1">
    <location>
        <begin position="1"/>
        <end position="21"/>
    </location>
</feature>
<sequence>MAEKRQRKPRAPHTPCDAKAERNRYGTAEAAERGLRGKLRLALGQIWVTKALPAAAAAAAAATKGDEMPFKSILVQMTRCQYKRCRAVRLFSRKLQAFA</sequence>
<accession>D3IVN8</accession>
<feature type="compositionally biased region" description="Basic residues" evidence="1">
    <location>
        <begin position="1"/>
        <end position="11"/>
    </location>
</feature>
<dbReference type="AlphaFoldDB" id="D3IVN8"/>
<name>D3IVN8_PHYED</name>
<proteinExistence type="predicted"/>
<protein>
    <submittedName>
        <fullName evidence="2">Uncharacterized protein</fullName>
    </submittedName>
</protein>
<evidence type="ECO:0000313" key="2">
    <source>
        <dbReference type="EMBL" id="ADB85378.1"/>
    </source>
</evidence>
<reference evidence="2" key="1">
    <citation type="journal article" date="2010" name="J. Integr. Plant Biol.">
        <title>Insights into the bamboo genome: syntenic relationships to rice and sorghum.</title>
        <authorList>
            <person name="Gui Y.J."/>
            <person name="Zhou Y."/>
            <person name="Wang Y."/>
            <person name="Wang S."/>
            <person name="Wang S.Y."/>
            <person name="Hu Y."/>
            <person name="Bo S.P."/>
            <person name="Chen H."/>
            <person name="Zhou C.P."/>
            <person name="Ma N.X."/>
            <person name="Zhang T.Z."/>
            <person name="Fan L.J."/>
        </authorList>
    </citation>
    <scope>NUCLEOTIDE SEQUENCE</scope>
    <source>
        <tissue evidence="2">Shoot</tissue>
    </source>
</reference>
<dbReference type="EMBL" id="GQ252873">
    <property type="protein sequence ID" value="ADB85378.1"/>
    <property type="molecule type" value="Genomic_DNA"/>
</dbReference>
<organism evidence="2">
    <name type="scientific">Phyllostachys edulis</name>
    <name type="common">Tortoise shell bamboo</name>
    <name type="synonym">Bambusa edulis</name>
    <dbReference type="NCBI Taxonomy" id="38705"/>
    <lineage>
        <taxon>Eukaryota</taxon>
        <taxon>Viridiplantae</taxon>
        <taxon>Streptophyta</taxon>
        <taxon>Embryophyta</taxon>
        <taxon>Tracheophyta</taxon>
        <taxon>Spermatophyta</taxon>
        <taxon>Magnoliopsida</taxon>
        <taxon>Liliopsida</taxon>
        <taxon>Poales</taxon>
        <taxon>Poaceae</taxon>
        <taxon>BOP clade</taxon>
        <taxon>Bambusoideae</taxon>
        <taxon>Arundinarodae</taxon>
        <taxon>Arundinarieae</taxon>
        <taxon>Arundinariinae</taxon>
        <taxon>Phyllostachys</taxon>
    </lineage>
</organism>
<evidence type="ECO:0000256" key="1">
    <source>
        <dbReference type="SAM" id="MobiDB-lite"/>
    </source>
</evidence>